<sequence length="274" mass="28811">MHDDPAGLDDLARRLLPHLAGGAAASRLRRTIAPTDPRALVRALLTVRDPGPFEPEVVRLLDSWLSGERAARGVVNGAALPSIAEDHPGTGYPAAASTVLWEGDITTLAVDAIVNAANPGLLGCFQPSHRCVDNVIHAAAGPRLRADCHAIVTAQGHPEPAGRAQITPGHHLPARYVLHTVGPVVTGPVTAAHEATLVSSYRRCLDLAMSHGLRSVAFCSISTGLYGYPREAAARLALATVADWLATRPGGVDRVVFDVFGADDLNLFRRLIGG</sequence>
<dbReference type="GO" id="GO:0016798">
    <property type="term" value="F:hydrolase activity, acting on glycosyl bonds"/>
    <property type="evidence" value="ECO:0007669"/>
    <property type="project" value="UniProtKB-KW"/>
</dbReference>
<keyword evidence="3" id="KW-0479">Metal-binding</keyword>
<accession>A0A1I2DW62</accession>
<keyword evidence="11" id="KW-1185">Reference proteome</keyword>
<keyword evidence="5" id="KW-0862">Zinc</keyword>
<dbReference type="PROSITE" id="PS51154">
    <property type="entry name" value="MACRO"/>
    <property type="match status" value="1"/>
</dbReference>
<keyword evidence="6" id="KW-0326">Glycosidase</keyword>
<dbReference type="RefSeq" id="WP_239143521.1">
    <property type="nucleotide sequence ID" value="NZ_BOMT01000034.1"/>
</dbReference>
<comment type="similarity">
    <text evidence="8">Belongs to the MacroD-type family. Zn-Macro subfamily.</text>
</comment>
<dbReference type="SMART" id="SM00506">
    <property type="entry name" value="A1pp"/>
    <property type="match status" value="1"/>
</dbReference>
<comment type="catalytic activity">
    <reaction evidence="7">
        <text>4-O-(ADP-D-ribosyl)-L-aspartyl-[protein] + H2O = L-aspartyl-[protein] + ADP-D-ribose + H(+)</text>
        <dbReference type="Rhea" id="RHEA:54428"/>
        <dbReference type="Rhea" id="RHEA-COMP:9867"/>
        <dbReference type="Rhea" id="RHEA-COMP:13832"/>
        <dbReference type="ChEBI" id="CHEBI:15377"/>
        <dbReference type="ChEBI" id="CHEBI:15378"/>
        <dbReference type="ChEBI" id="CHEBI:29961"/>
        <dbReference type="ChEBI" id="CHEBI:57967"/>
        <dbReference type="ChEBI" id="CHEBI:138102"/>
    </reaction>
    <physiologicalReaction direction="left-to-right" evidence="7">
        <dbReference type="Rhea" id="RHEA:54429"/>
    </physiologicalReaction>
</comment>
<dbReference type="SUPFAM" id="SSF52949">
    <property type="entry name" value="Macro domain-like"/>
    <property type="match status" value="1"/>
</dbReference>
<gene>
    <name evidence="10" type="ORF">SAMN05421541_10421</name>
</gene>
<evidence type="ECO:0000256" key="7">
    <source>
        <dbReference type="ARBA" id="ARBA00048482"/>
    </source>
</evidence>
<dbReference type="STRING" id="35752.SAMN05421541_10421"/>
<evidence type="ECO:0000256" key="2">
    <source>
        <dbReference type="ARBA" id="ARBA00018852"/>
    </source>
</evidence>
<evidence type="ECO:0000256" key="5">
    <source>
        <dbReference type="ARBA" id="ARBA00022833"/>
    </source>
</evidence>
<dbReference type="GO" id="GO:0046872">
    <property type="term" value="F:metal ion binding"/>
    <property type="evidence" value="ECO:0007669"/>
    <property type="project" value="UniProtKB-KW"/>
</dbReference>
<dbReference type="AlphaFoldDB" id="A0A1I2DW62"/>
<evidence type="ECO:0000313" key="10">
    <source>
        <dbReference type="EMBL" id="SFE84845.1"/>
    </source>
</evidence>
<reference evidence="10 11" key="1">
    <citation type="submission" date="2016-10" db="EMBL/GenBank/DDBJ databases">
        <authorList>
            <person name="de Groot N.N."/>
        </authorList>
    </citation>
    <scope>NUCLEOTIDE SEQUENCE [LARGE SCALE GENOMIC DNA]</scope>
    <source>
        <strain evidence="10 11">DSM 43019</strain>
    </source>
</reference>
<protein>
    <recommendedName>
        <fullName evidence="2">Protein-ADP-ribose hydrolase</fullName>
    </recommendedName>
</protein>
<evidence type="ECO:0000256" key="3">
    <source>
        <dbReference type="ARBA" id="ARBA00022723"/>
    </source>
</evidence>
<evidence type="ECO:0000256" key="1">
    <source>
        <dbReference type="ARBA" id="ARBA00001947"/>
    </source>
</evidence>
<dbReference type="PANTHER" id="PTHR11106">
    <property type="entry name" value="GANGLIOSIDE INDUCED DIFFERENTIATION ASSOCIATED PROTEIN 2-RELATED"/>
    <property type="match status" value="1"/>
</dbReference>
<dbReference type="EMBL" id="FONV01000004">
    <property type="protein sequence ID" value="SFE84845.1"/>
    <property type="molecule type" value="Genomic_DNA"/>
</dbReference>
<dbReference type="Gene3D" id="3.40.220.10">
    <property type="entry name" value="Leucine Aminopeptidase, subunit E, domain 1"/>
    <property type="match status" value="1"/>
</dbReference>
<dbReference type="Pfam" id="PF01661">
    <property type="entry name" value="Macro"/>
    <property type="match status" value="1"/>
</dbReference>
<name>A0A1I2DW62_9ACTN</name>
<organism evidence="10 11">
    <name type="scientific">Actinoplanes philippinensis</name>
    <dbReference type="NCBI Taxonomy" id="35752"/>
    <lineage>
        <taxon>Bacteria</taxon>
        <taxon>Bacillati</taxon>
        <taxon>Actinomycetota</taxon>
        <taxon>Actinomycetes</taxon>
        <taxon>Micromonosporales</taxon>
        <taxon>Micromonosporaceae</taxon>
        <taxon>Actinoplanes</taxon>
    </lineage>
</organism>
<evidence type="ECO:0000256" key="6">
    <source>
        <dbReference type="ARBA" id="ARBA00023295"/>
    </source>
</evidence>
<evidence type="ECO:0000256" key="4">
    <source>
        <dbReference type="ARBA" id="ARBA00022801"/>
    </source>
</evidence>
<dbReference type="InterPro" id="IPR043472">
    <property type="entry name" value="Macro_dom-like"/>
</dbReference>
<dbReference type="PANTHER" id="PTHR11106:SF121">
    <property type="entry name" value="ADP-RIBOSE 1''-PHOSPHATE PHOSPHATASE"/>
    <property type="match status" value="1"/>
</dbReference>
<comment type="cofactor">
    <cofactor evidence="1">
        <name>Zn(2+)</name>
        <dbReference type="ChEBI" id="CHEBI:29105"/>
    </cofactor>
</comment>
<proteinExistence type="inferred from homology"/>
<dbReference type="InterPro" id="IPR002589">
    <property type="entry name" value="Macro_dom"/>
</dbReference>
<dbReference type="CDD" id="cd02908">
    <property type="entry name" value="Macro_OAADPr_deacetylase"/>
    <property type="match status" value="1"/>
</dbReference>
<evidence type="ECO:0000259" key="9">
    <source>
        <dbReference type="PROSITE" id="PS51154"/>
    </source>
</evidence>
<evidence type="ECO:0000313" key="11">
    <source>
        <dbReference type="Proteomes" id="UP000199645"/>
    </source>
</evidence>
<keyword evidence="4" id="KW-0378">Hydrolase</keyword>
<feature type="domain" description="Macro" evidence="9">
    <location>
        <begin position="85"/>
        <end position="274"/>
    </location>
</feature>
<evidence type="ECO:0000256" key="8">
    <source>
        <dbReference type="ARBA" id="ARBA00093459"/>
    </source>
</evidence>
<dbReference type="Proteomes" id="UP000199645">
    <property type="component" value="Unassembled WGS sequence"/>
</dbReference>